<feature type="compositionally biased region" description="Polar residues" evidence="1">
    <location>
        <begin position="73"/>
        <end position="95"/>
    </location>
</feature>
<feature type="region of interest" description="Disordered" evidence="1">
    <location>
        <begin position="1"/>
        <end position="34"/>
    </location>
</feature>
<organism evidence="2 3">
    <name type="scientific">Stylonychia lemnae</name>
    <name type="common">Ciliate</name>
    <dbReference type="NCBI Taxonomy" id="5949"/>
    <lineage>
        <taxon>Eukaryota</taxon>
        <taxon>Sar</taxon>
        <taxon>Alveolata</taxon>
        <taxon>Ciliophora</taxon>
        <taxon>Intramacronucleata</taxon>
        <taxon>Spirotrichea</taxon>
        <taxon>Stichotrichia</taxon>
        <taxon>Sporadotrichida</taxon>
        <taxon>Oxytrichidae</taxon>
        <taxon>Stylonychinae</taxon>
        <taxon>Stylonychia</taxon>
    </lineage>
</organism>
<dbReference type="Proteomes" id="UP000039865">
    <property type="component" value="Unassembled WGS sequence"/>
</dbReference>
<evidence type="ECO:0000313" key="3">
    <source>
        <dbReference type="Proteomes" id="UP000039865"/>
    </source>
</evidence>
<protein>
    <submittedName>
        <fullName evidence="2">Uncharacterized protein</fullName>
    </submittedName>
</protein>
<feature type="compositionally biased region" description="Polar residues" evidence="1">
    <location>
        <begin position="138"/>
        <end position="147"/>
    </location>
</feature>
<feature type="region of interest" description="Disordered" evidence="1">
    <location>
        <begin position="73"/>
        <end position="221"/>
    </location>
</feature>
<dbReference type="EMBL" id="CCKQ01009623">
    <property type="protein sequence ID" value="CDW81124.1"/>
    <property type="molecule type" value="Genomic_DNA"/>
</dbReference>
<feature type="compositionally biased region" description="Low complexity" evidence="1">
    <location>
        <begin position="104"/>
        <end position="137"/>
    </location>
</feature>
<proteinExistence type="predicted"/>
<evidence type="ECO:0000256" key="1">
    <source>
        <dbReference type="SAM" id="MobiDB-lite"/>
    </source>
</evidence>
<reference evidence="2 3" key="1">
    <citation type="submission" date="2014-06" db="EMBL/GenBank/DDBJ databases">
        <authorList>
            <person name="Swart Estienne"/>
        </authorList>
    </citation>
    <scope>NUCLEOTIDE SEQUENCE [LARGE SCALE GENOMIC DNA]</scope>
    <source>
        <strain evidence="2 3">130c</strain>
    </source>
</reference>
<gene>
    <name evidence="2" type="primary">Contig10717.g11468</name>
    <name evidence="2" type="ORF">STYLEM_10134</name>
</gene>
<accession>A0A078AFX2</accession>
<feature type="compositionally biased region" description="Low complexity" evidence="1">
    <location>
        <begin position="19"/>
        <end position="34"/>
    </location>
</feature>
<dbReference type="InParanoid" id="A0A078AFX2"/>
<keyword evidence="3" id="KW-1185">Reference proteome</keyword>
<name>A0A078AFX2_STYLE</name>
<dbReference type="AlphaFoldDB" id="A0A078AFX2"/>
<sequence>MIVCQENDRNKLGKYRSRQSIQDSSNQYSDQDSYSQNLTHCAQNQAAHNKNNILGHKNIMGKKRTYADMSASIDDNQNSSCQKNNPNDGSQQLVPNQKTKSRKQSQSQNQTASNGQLQQQQQMAMMQQLQQQSQQNLISSPAAQSDGNQNQKNAKRRNKKNIQSESDPDGFSALIDIPNSASNIHDGQLSSQSLSQTPQKKRRERKTKKRTPGGDDDDISQAESMFLPGQKYPTPEEVMILIVQQFVGGCSQSFLRVIARAEALVINGQQVLS</sequence>
<feature type="compositionally biased region" description="Basic residues" evidence="1">
    <location>
        <begin position="199"/>
        <end position="211"/>
    </location>
</feature>
<feature type="compositionally biased region" description="Basic and acidic residues" evidence="1">
    <location>
        <begin position="1"/>
        <end position="11"/>
    </location>
</feature>
<evidence type="ECO:0000313" key="2">
    <source>
        <dbReference type="EMBL" id="CDW81124.1"/>
    </source>
</evidence>